<dbReference type="RefSeq" id="WP_184711265.1">
    <property type="nucleotide sequence ID" value="NZ_JACHKZ010000035.1"/>
</dbReference>
<gene>
    <name evidence="3" type="ORF">HNP33_003784</name>
</gene>
<feature type="transmembrane region" description="Helical" evidence="1">
    <location>
        <begin position="81"/>
        <end position="100"/>
    </location>
</feature>
<proteinExistence type="predicted"/>
<keyword evidence="4" id="KW-1185">Reference proteome</keyword>
<name>A0ABR6RKF9_9BURK</name>
<feature type="transmembrane region" description="Helical" evidence="1">
    <location>
        <begin position="221"/>
        <end position="241"/>
    </location>
</feature>
<evidence type="ECO:0000259" key="2">
    <source>
        <dbReference type="Pfam" id="PF01757"/>
    </source>
</evidence>
<evidence type="ECO:0000313" key="4">
    <source>
        <dbReference type="Proteomes" id="UP000562492"/>
    </source>
</evidence>
<dbReference type="Pfam" id="PF01757">
    <property type="entry name" value="Acyl_transf_3"/>
    <property type="match status" value="1"/>
</dbReference>
<feature type="transmembrane region" description="Helical" evidence="1">
    <location>
        <begin position="247"/>
        <end position="267"/>
    </location>
</feature>
<dbReference type="InterPro" id="IPR002656">
    <property type="entry name" value="Acyl_transf_3_dom"/>
</dbReference>
<feature type="transmembrane region" description="Helical" evidence="1">
    <location>
        <begin position="37"/>
        <end position="60"/>
    </location>
</feature>
<protein>
    <submittedName>
        <fullName evidence="3">Peptidoglycan/LPS O-acetylase OafA/YrhL</fullName>
    </submittedName>
</protein>
<keyword evidence="1" id="KW-0812">Transmembrane</keyword>
<dbReference type="EMBL" id="JACHKZ010000035">
    <property type="protein sequence ID" value="MBB6579668.1"/>
    <property type="molecule type" value="Genomic_DNA"/>
</dbReference>
<feature type="domain" description="Acyltransferase 3" evidence="2">
    <location>
        <begin position="10"/>
        <end position="320"/>
    </location>
</feature>
<reference evidence="3 4" key="1">
    <citation type="submission" date="2020-08" db="EMBL/GenBank/DDBJ databases">
        <title>Functional genomics of gut bacteria from endangered species of beetles.</title>
        <authorList>
            <person name="Carlos-Shanley C."/>
        </authorList>
    </citation>
    <scope>NUCLEOTIDE SEQUENCE [LARGE SCALE GENOMIC DNA]</scope>
    <source>
        <strain evidence="3 4">S00124</strain>
    </source>
</reference>
<feature type="transmembrane region" description="Helical" evidence="1">
    <location>
        <begin position="173"/>
        <end position="192"/>
    </location>
</feature>
<comment type="caution">
    <text evidence="3">The sequence shown here is derived from an EMBL/GenBank/DDBJ whole genome shotgun (WGS) entry which is preliminary data.</text>
</comment>
<evidence type="ECO:0000313" key="3">
    <source>
        <dbReference type="EMBL" id="MBB6579668.1"/>
    </source>
</evidence>
<keyword evidence="1" id="KW-1133">Transmembrane helix</keyword>
<dbReference type="Proteomes" id="UP000562492">
    <property type="component" value="Unassembled WGS sequence"/>
</dbReference>
<feature type="transmembrane region" description="Helical" evidence="1">
    <location>
        <begin position="302"/>
        <end position="323"/>
    </location>
</feature>
<feature type="transmembrane region" description="Helical" evidence="1">
    <location>
        <begin position="147"/>
        <end position="166"/>
    </location>
</feature>
<feature type="transmembrane region" description="Helical" evidence="1">
    <location>
        <begin position="12"/>
        <end position="31"/>
    </location>
</feature>
<keyword evidence="1" id="KW-0472">Membrane</keyword>
<dbReference type="PANTHER" id="PTHR23028:SF53">
    <property type="entry name" value="ACYL_TRANSF_3 DOMAIN-CONTAINING PROTEIN"/>
    <property type="match status" value="1"/>
</dbReference>
<accession>A0ABR6RKF9</accession>
<dbReference type="InterPro" id="IPR050879">
    <property type="entry name" value="Acyltransferase_3"/>
</dbReference>
<organism evidence="3 4">
    <name type="scientific">Comamonas odontotermitis</name>
    <dbReference type="NCBI Taxonomy" id="379895"/>
    <lineage>
        <taxon>Bacteria</taxon>
        <taxon>Pseudomonadati</taxon>
        <taxon>Pseudomonadota</taxon>
        <taxon>Betaproteobacteria</taxon>
        <taxon>Burkholderiales</taxon>
        <taxon>Comamonadaceae</taxon>
        <taxon>Comamonas</taxon>
    </lineage>
</organism>
<dbReference type="PANTHER" id="PTHR23028">
    <property type="entry name" value="ACETYLTRANSFERASE"/>
    <property type="match status" value="1"/>
</dbReference>
<evidence type="ECO:0000256" key="1">
    <source>
        <dbReference type="SAM" id="Phobius"/>
    </source>
</evidence>
<sequence>MASTSHRGNSFDILRICAALAVIVCHHYYIIDHEGPSWMNVGMIGGVAVMTFFTISGYLVTTSWLREPHLVKFSAKRLLRLWPGMLAAVVLNIFVFGLLFTNLPAREFLSHGQTLEYFKNLLLYRAYVNLPGVFVHNPLSTLMNGPLWTIPIETMCYAALAAAGVVGVFRQRWIATFALLGYILVFIVGYNADFWGVMMHGYEYPAYFACGALIALHRDRFLPHAAAITFGLIPIALFFWLTGLQHTSGLLVLPALLIYLGSTTSVFSGWVSRLGDPSYGVYLSGCPIAQTVYALWPSMNFYASMALSCVLSMLLGYLLWHWIEAPALRLKRLLTR</sequence>